<dbReference type="SMART" id="SM00032">
    <property type="entry name" value="CCP"/>
    <property type="match status" value="1"/>
</dbReference>
<keyword evidence="2 3" id="KW-1015">Disulfide bond</keyword>
<sequence>MIFDAKLYSECYPTHYNSHSGPQGPPGVPGPRGARGRRCRIGAPGYRGRRGRSGIPGQIGAPGIRGPQGIPGRGLDVNVTEIENLVERLMKYNPEEITMFAPPRFTKKPPSSIVIKDGSNMTFSFSVSGYPKPKLTWSMKTKTQENQTRFRVLADKFEMSDVRFEDEGLITSRAENMFGIQVTEVKITVKGAPRFPKFPSVKLYGFLGTETKVECDLFGNPTPEVQWNRSPSSPLPPGRSQVKKDGLYINNTKKEDEGIYTCLATNEYGMVIHGTYLIVKAVEPPVFTVTPPEAVNISSLGEPVRINCSATGSPLPKITWYKNNITLPADIYVNDDEVTSELVIGQRKPSLQITYTCVARNLYNDELKTSTKIVLRDCGDPGKPDNAVAVSQSKNYWAGEYVRYLCNPGYAMVGPAVRRCLPSGKWSGNIPTCKKKPECEPYWTIDDNTRRKSFTASRTNKNDYYLAEGWYRFISGKQMSTSCSYGNSYCDTSYAGWLQGSHPSVKEGVVSRRVCFGNTGSRGYSSYCCQYSTYIKVRNCGSFYVYKLKPTPNQNCRYCTEY</sequence>
<dbReference type="InterPro" id="IPR003599">
    <property type="entry name" value="Ig_sub"/>
</dbReference>
<dbReference type="InterPro" id="IPR057774">
    <property type="entry name" value="D8C_UMOD/GP2/OIT3-like"/>
</dbReference>
<dbReference type="InterPro" id="IPR000436">
    <property type="entry name" value="Sushi_SCR_CCP_dom"/>
</dbReference>
<dbReference type="InterPro" id="IPR013098">
    <property type="entry name" value="Ig_I-set"/>
</dbReference>
<evidence type="ECO:0000256" key="4">
    <source>
        <dbReference type="SAM" id="MobiDB-lite"/>
    </source>
</evidence>
<feature type="domain" description="Ig-like" evidence="5">
    <location>
        <begin position="103"/>
        <end position="188"/>
    </location>
</feature>
<dbReference type="InterPro" id="IPR008160">
    <property type="entry name" value="Collagen"/>
</dbReference>
<dbReference type="PANTHER" id="PTHR45080">
    <property type="entry name" value="CONTACTIN 5"/>
    <property type="match status" value="1"/>
</dbReference>
<dbReference type="SMART" id="SM00409">
    <property type="entry name" value="IG"/>
    <property type="match status" value="3"/>
</dbReference>
<dbReference type="SMART" id="SM00408">
    <property type="entry name" value="IGc2"/>
    <property type="match status" value="2"/>
</dbReference>
<comment type="caution">
    <text evidence="3">Lacks conserved residue(s) required for the propagation of feature annotation.</text>
</comment>
<dbReference type="Gene3D" id="2.60.40.10">
    <property type="entry name" value="Immunoglobulins"/>
    <property type="match status" value="3"/>
</dbReference>
<dbReference type="SUPFAM" id="SSF57535">
    <property type="entry name" value="Complement control module/SCR domain"/>
    <property type="match status" value="1"/>
</dbReference>
<evidence type="ECO:0000259" key="5">
    <source>
        <dbReference type="PROSITE" id="PS50835"/>
    </source>
</evidence>
<dbReference type="SUPFAM" id="SSF48726">
    <property type="entry name" value="Immunoglobulin"/>
    <property type="match status" value="3"/>
</dbReference>
<feature type="disulfide bond" evidence="3">
    <location>
        <begin position="406"/>
        <end position="433"/>
    </location>
</feature>
<feature type="region of interest" description="Disordered" evidence="4">
    <location>
        <begin position="14"/>
        <end position="68"/>
    </location>
</feature>
<dbReference type="PROSITE" id="PS50835">
    <property type="entry name" value="IG_LIKE"/>
    <property type="match status" value="3"/>
</dbReference>
<dbReference type="CDD" id="cd00033">
    <property type="entry name" value="CCP"/>
    <property type="match status" value="1"/>
</dbReference>
<feature type="compositionally biased region" description="Low complexity" evidence="4">
    <location>
        <begin position="55"/>
        <end position="68"/>
    </location>
</feature>
<dbReference type="CDD" id="cd00096">
    <property type="entry name" value="Ig"/>
    <property type="match status" value="1"/>
</dbReference>
<dbReference type="InterPro" id="IPR036179">
    <property type="entry name" value="Ig-like_dom_sf"/>
</dbReference>
<dbReference type="Pfam" id="PF07679">
    <property type="entry name" value="I-set"/>
    <property type="match status" value="2"/>
</dbReference>
<keyword evidence="1" id="KW-0732">Signal</keyword>
<dbReference type="Pfam" id="PF00084">
    <property type="entry name" value="Sushi"/>
    <property type="match status" value="1"/>
</dbReference>
<name>A0ABN8QAX8_9CNID</name>
<dbReference type="InterPro" id="IPR003598">
    <property type="entry name" value="Ig_sub2"/>
</dbReference>
<evidence type="ECO:0000256" key="1">
    <source>
        <dbReference type="ARBA" id="ARBA00022729"/>
    </source>
</evidence>
<keyword evidence="8" id="KW-1185">Reference proteome</keyword>
<dbReference type="Proteomes" id="UP001159405">
    <property type="component" value="Unassembled WGS sequence"/>
</dbReference>
<dbReference type="InterPro" id="IPR007110">
    <property type="entry name" value="Ig-like_dom"/>
</dbReference>
<protein>
    <submittedName>
        <fullName evidence="7">Uncharacterized protein</fullName>
    </submittedName>
</protein>
<feature type="domain" description="Ig-like" evidence="5">
    <location>
        <begin position="285"/>
        <end position="374"/>
    </location>
</feature>
<proteinExistence type="predicted"/>
<dbReference type="Pfam" id="PF01391">
    <property type="entry name" value="Collagen"/>
    <property type="match status" value="1"/>
</dbReference>
<dbReference type="EMBL" id="CALNXK010000116">
    <property type="protein sequence ID" value="CAH3160397.1"/>
    <property type="molecule type" value="Genomic_DNA"/>
</dbReference>
<keyword evidence="3" id="KW-0768">Sushi</keyword>
<dbReference type="InterPro" id="IPR013783">
    <property type="entry name" value="Ig-like_fold"/>
</dbReference>
<dbReference type="InterPro" id="IPR035976">
    <property type="entry name" value="Sushi/SCR/CCP_sf"/>
</dbReference>
<evidence type="ECO:0000313" key="7">
    <source>
        <dbReference type="EMBL" id="CAH3160397.1"/>
    </source>
</evidence>
<feature type="domain" description="Ig-like" evidence="5">
    <location>
        <begin position="193"/>
        <end position="266"/>
    </location>
</feature>
<reference evidence="7 8" key="1">
    <citation type="submission" date="2022-05" db="EMBL/GenBank/DDBJ databases">
        <authorList>
            <consortium name="Genoscope - CEA"/>
            <person name="William W."/>
        </authorList>
    </citation>
    <scope>NUCLEOTIDE SEQUENCE [LARGE SCALE GENOMIC DNA]</scope>
</reference>
<evidence type="ECO:0000259" key="6">
    <source>
        <dbReference type="PROSITE" id="PS50923"/>
    </source>
</evidence>
<accession>A0ABN8QAX8</accession>
<dbReference type="Pfam" id="PF23283">
    <property type="entry name" value="D8C_UMOD"/>
    <property type="match status" value="1"/>
</dbReference>
<evidence type="ECO:0000256" key="3">
    <source>
        <dbReference type="PROSITE-ProRule" id="PRU00302"/>
    </source>
</evidence>
<evidence type="ECO:0000313" key="8">
    <source>
        <dbReference type="Proteomes" id="UP001159405"/>
    </source>
</evidence>
<comment type="caution">
    <text evidence="7">The sequence shown here is derived from an EMBL/GenBank/DDBJ whole genome shotgun (WGS) entry which is preliminary data.</text>
</comment>
<evidence type="ECO:0000256" key="2">
    <source>
        <dbReference type="ARBA" id="ARBA00023157"/>
    </source>
</evidence>
<dbReference type="PROSITE" id="PS50923">
    <property type="entry name" value="SUSHI"/>
    <property type="match status" value="1"/>
</dbReference>
<gene>
    <name evidence="7" type="ORF">PLOB_00004154</name>
</gene>
<dbReference type="PANTHER" id="PTHR45080:SF8">
    <property type="entry name" value="IG-LIKE DOMAIN-CONTAINING PROTEIN"/>
    <property type="match status" value="1"/>
</dbReference>
<feature type="domain" description="Sushi" evidence="6">
    <location>
        <begin position="376"/>
        <end position="435"/>
    </location>
</feature>
<dbReference type="InterPro" id="IPR050958">
    <property type="entry name" value="Cell_Adh-Cytoskel_Orgn"/>
</dbReference>
<organism evidence="7 8">
    <name type="scientific">Porites lobata</name>
    <dbReference type="NCBI Taxonomy" id="104759"/>
    <lineage>
        <taxon>Eukaryota</taxon>
        <taxon>Metazoa</taxon>
        <taxon>Cnidaria</taxon>
        <taxon>Anthozoa</taxon>
        <taxon>Hexacorallia</taxon>
        <taxon>Scleractinia</taxon>
        <taxon>Fungiina</taxon>
        <taxon>Poritidae</taxon>
        <taxon>Porites</taxon>
    </lineage>
</organism>
<dbReference type="Gene3D" id="2.10.70.10">
    <property type="entry name" value="Complement Module, domain 1"/>
    <property type="match status" value="1"/>
</dbReference>
<dbReference type="Pfam" id="PF13927">
    <property type="entry name" value="Ig_3"/>
    <property type="match status" value="1"/>
</dbReference>